<dbReference type="KEGG" id="pchm:VFPPC_07629"/>
<dbReference type="RefSeq" id="XP_018143098.1">
    <property type="nucleotide sequence ID" value="XM_018286456.1"/>
</dbReference>
<proteinExistence type="predicted"/>
<feature type="compositionally biased region" description="Low complexity" evidence="1">
    <location>
        <begin position="243"/>
        <end position="255"/>
    </location>
</feature>
<name>A0A179FLC3_METCM</name>
<feature type="region of interest" description="Disordered" evidence="1">
    <location>
        <begin position="1"/>
        <end position="149"/>
    </location>
</feature>
<evidence type="ECO:0000313" key="2">
    <source>
        <dbReference type="EMBL" id="OAQ66011.1"/>
    </source>
</evidence>
<dbReference type="STRING" id="1380566.A0A179FLC3"/>
<reference evidence="2 3" key="1">
    <citation type="journal article" date="2016" name="PLoS Pathog.">
        <title>Biosynthesis of antibiotic leucinostatins in bio-control fungus Purpureocillium lilacinum and their inhibition on phytophthora revealed by genome mining.</title>
        <authorList>
            <person name="Wang G."/>
            <person name="Liu Z."/>
            <person name="Lin R."/>
            <person name="Li E."/>
            <person name="Mao Z."/>
            <person name="Ling J."/>
            <person name="Yang Y."/>
            <person name="Yin W.B."/>
            <person name="Xie B."/>
        </authorList>
    </citation>
    <scope>NUCLEOTIDE SEQUENCE [LARGE SCALE GENOMIC DNA]</scope>
    <source>
        <strain evidence="2">170</strain>
    </source>
</reference>
<sequence>MPGAFHTEGIHQGLFRPPVSPSSSSVYLPSTRPSGEAPNPKRKRVREDVRLPCQGQQQETTRVDRDDGNTTASTVLITPAGRHAQNGRSYTLAGQLDTPAGGPAESGMLGESMYSDSDYRKALGSKRSRDDVDMSDPTGHTPLFNLPAHPHQSPGWGTLAFSTLGGVMGKVWEFCKAGAFKGFYAGGGRGFEMQPGDGIMPDGSIPEQTWPQNDEDEEQHQRIPGYFPQGDTFHGEETPEETPIPSGASTPSAPAAKRRQTAPTDELGRNWVMVKDRAGGTDGTPRRTSATYRQSPRNRNQGPSLATGRRISTPSNRRASGKTASPAPFRATPRNGFNIISPPATLEPPRPASSASFASPRSPSPTKLATIAPSTTASPTPHSSRGPGRRRSVNTAPSHPSFSHSRTHSSASTASSRGAVDDLENSPRLDAEAKHLAARRHREERDTDVRIAAFNKQLQDMIRQGKEALGTTIEVDGEDGGWEDY</sequence>
<feature type="compositionally biased region" description="Polar residues" evidence="1">
    <location>
        <begin position="286"/>
        <end position="318"/>
    </location>
</feature>
<feature type="compositionally biased region" description="Low complexity" evidence="1">
    <location>
        <begin position="352"/>
        <end position="386"/>
    </location>
</feature>
<feature type="compositionally biased region" description="Basic and acidic residues" evidence="1">
    <location>
        <begin position="425"/>
        <end position="447"/>
    </location>
</feature>
<dbReference type="GeneID" id="28850450"/>
<feature type="compositionally biased region" description="Low complexity" evidence="1">
    <location>
        <begin position="397"/>
        <end position="417"/>
    </location>
</feature>
<dbReference type="EMBL" id="LSBJ02000004">
    <property type="protein sequence ID" value="OAQ66011.1"/>
    <property type="molecule type" value="Genomic_DNA"/>
</dbReference>
<comment type="caution">
    <text evidence="2">The sequence shown here is derived from an EMBL/GenBank/DDBJ whole genome shotgun (WGS) entry which is preliminary data.</text>
</comment>
<accession>A0A179FLC3</accession>
<evidence type="ECO:0000313" key="3">
    <source>
        <dbReference type="Proteomes" id="UP000078397"/>
    </source>
</evidence>
<dbReference type="AlphaFoldDB" id="A0A179FLC3"/>
<dbReference type="OrthoDB" id="5138418at2759"/>
<organism evidence="2 3">
    <name type="scientific">Pochonia chlamydosporia 170</name>
    <dbReference type="NCBI Taxonomy" id="1380566"/>
    <lineage>
        <taxon>Eukaryota</taxon>
        <taxon>Fungi</taxon>
        <taxon>Dikarya</taxon>
        <taxon>Ascomycota</taxon>
        <taxon>Pezizomycotina</taxon>
        <taxon>Sordariomycetes</taxon>
        <taxon>Hypocreomycetidae</taxon>
        <taxon>Hypocreales</taxon>
        <taxon>Clavicipitaceae</taxon>
        <taxon>Pochonia</taxon>
    </lineage>
</organism>
<gene>
    <name evidence="2" type="ORF">VFPPC_07629</name>
</gene>
<feature type="compositionally biased region" description="Low complexity" evidence="1">
    <location>
        <begin position="21"/>
        <end position="34"/>
    </location>
</feature>
<feature type="compositionally biased region" description="Basic and acidic residues" evidence="1">
    <location>
        <begin position="117"/>
        <end position="132"/>
    </location>
</feature>
<feature type="region of interest" description="Disordered" evidence="1">
    <location>
        <begin position="200"/>
        <end position="447"/>
    </location>
</feature>
<dbReference type="Proteomes" id="UP000078397">
    <property type="component" value="Unassembled WGS sequence"/>
</dbReference>
<evidence type="ECO:0000256" key="1">
    <source>
        <dbReference type="SAM" id="MobiDB-lite"/>
    </source>
</evidence>
<keyword evidence="3" id="KW-1185">Reference proteome</keyword>
<protein>
    <submittedName>
        <fullName evidence="2">Uncharacterized protein</fullName>
    </submittedName>
</protein>